<keyword evidence="1" id="KW-0813">Transport</keyword>
<dbReference type="SMART" id="SM00382">
    <property type="entry name" value="AAA"/>
    <property type="match status" value="1"/>
</dbReference>
<dbReference type="EMBL" id="JAKGSG010000024">
    <property type="protein sequence ID" value="MCF4120795.1"/>
    <property type="molecule type" value="Genomic_DNA"/>
</dbReference>
<dbReference type="InterPro" id="IPR003593">
    <property type="entry name" value="AAA+_ATPase"/>
</dbReference>
<evidence type="ECO:0000259" key="4">
    <source>
        <dbReference type="PROSITE" id="PS50893"/>
    </source>
</evidence>
<dbReference type="Gene3D" id="3.40.50.300">
    <property type="entry name" value="P-loop containing nucleotide triphosphate hydrolases"/>
    <property type="match status" value="1"/>
</dbReference>
<dbReference type="Proteomes" id="UP001165405">
    <property type="component" value="Unassembled WGS sequence"/>
</dbReference>
<dbReference type="InterPro" id="IPR027417">
    <property type="entry name" value="P-loop_NTPase"/>
</dbReference>
<dbReference type="GO" id="GO:0005886">
    <property type="term" value="C:plasma membrane"/>
    <property type="evidence" value="ECO:0007669"/>
    <property type="project" value="TreeGrafter"/>
</dbReference>
<protein>
    <submittedName>
        <fullName evidence="5">ABC transporter ATP-binding protein</fullName>
    </submittedName>
</protein>
<dbReference type="InterPro" id="IPR003439">
    <property type="entry name" value="ABC_transporter-like_ATP-bd"/>
</dbReference>
<dbReference type="GO" id="GO:0005524">
    <property type="term" value="F:ATP binding"/>
    <property type="evidence" value="ECO:0007669"/>
    <property type="project" value="UniProtKB-KW"/>
</dbReference>
<evidence type="ECO:0000313" key="5">
    <source>
        <dbReference type="EMBL" id="MCF4120795.1"/>
    </source>
</evidence>
<dbReference type="GO" id="GO:0016887">
    <property type="term" value="F:ATP hydrolysis activity"/>
    <property type="evidence" value="ECO:0007669"/>
    <property type="project" value="InterPro"/>
</dbReference>
<gene>
    <name evidence="5" type="ORF">L1785_07370</name>
</gene>
<dbReference type="SUPFAM" id="SSF52540">
    <property type="entry name" value="P-loop containing nucleoside triphosphate hydrolases"/>
    <property type="match status" value="1"/>
</dbReference>
<dbReference type="FunFam" id="3.40.50.300:FF:000421">
    <property type="entry name" value="Branched-chain amino acid ABC transporter ATP-binding protein"/>
    <property type="match status" value="1"/>
</dbReference>
<keyword evidence="6" id="KW-1185">Reference proteome</keyword>
<accession>A0AA41U6Z8</accession>
<sequence length="262" mass="27874">MTGETMLTIERVSRRFGGVYANQDVTLTVAEGELRGIIGPNGAGKSTLFNLIAGHIRAESGTISLAGRRIDRLPAHARARRGVGIVFQGARVFPGMSLLANVMVGAHAHTRAGVVAAALRLPSQRREERAIRAQAEDCLSRVGLLDWASRPAEGLPLGQQRRLQVARALAGLPRVLLLDEPASGLRAAERQELAELIGELRRDGTTILLVEHDVGLVTSLAERITVLDLGRVIADGTPSEVTSDPAVIKAYLGTGASHATDR</sequence>
<name>A0AA41U6Z8_9MICO</name>
<dbReference type="PANTHER" id="PTHR45772:SF2">
    <property type="entry name" value="ABC TRANSPORTER ATP-BINDING PROTEIN"/>
    <property type="match status" value="1"/>
</dbReference>
<dbReference type="Pfam" id="PF00005">
    <property type="entry name" value="ABC_tran"/>
    <property type="match status" value="1"/>
</dbReference>
<comment type="caution">
    <text evidence="5">The sequence shown here is derived from an EMBL/GenBank/DDBJ whole genome shotgun (WGS) entry which is preliminary data.</text>
</comment>
<evidence type="ECO:0000256" key="1">
    <source>
        <dbReference type="ARBA" id="ARBA00022448"/>
    </source>
</evidence>
<proteinExistence type="predicted"/>
<dbReference type="InterPro" id="IPR032823">
    <property type="entry name" value="BCA_ABC_TP_C"/>
</dbReference>
<dbReference type="AlphaFoldDB" id="A0AA41U6Z8"/>
<keyword evidence="3 5" id="KW-0067">ATP-binding</keyword>
<dbReference type="PANTHER" id="PTHR45772">
    <property type="entry name" value="CONSERVED COMPONENT OF ABC TRANSPORTER FOR NATURAL AMINO ACIDS-RELATED"/>
    <property type="match status" value="1"/>
</dbReference>
<evidence type="ECO:0000256" key="3">
    <source>
        <dbReference type="ARBA" id="ARBA00022840"/>
    </source>
</evidence>
<reference evidence="5" key="1">
    <citation type="submission" date="2022-01" db="EMBL/GenBank/DDBJ databases">
        <title>Antribacter sp. nov., isolated from Guizhou of China.</title>
        <authorList>
            <person name="Chengliang C."/>
            <person name="Ya Z."/>
        </authorList>
    </citation>
    <scope>NUCLEOTIDE SEQUENCE</scope>
    <source>
        <strain evidence="5">KLBMP 9083</strain>
    </source>
</reference>
<dbReference type="PROSITE" id="PS50893">
    <property type="entry name" value="ABC_TRANSPORTER_2"/>
    <property type="match status" value="1"/>
</dbReference>
<evidence type="ECO:0000313" key="6">
    <source>
        <dbReference type="Proteomes" id="UP001165405"/>
    </source>
</evidence>
<feature type="domain" description="ABC transporter" evidence="4">
    <location>
        <begin position="7"/>
        <end position="254"/>
    </location>
</feature>
<dbReference type="CDD" id="cd03219">
    <property type="entry name" value="ABC_Mj1267_LivG_branched"/>
    <property type="match status" value="1"/>
</dbReference>
<keyword evidence="2" id="KW-0547">Nucleotide-binding</keyword>
<organism evidence="5 6">
    <name type="scientific">Antribacter soli</name>
    <dbReference type="NCBI Taxonomy" id="2910976"/>
    <lineage>
        <taxon>Bacteria</taxon>
        <taxon>Bacillati</taxon>
        <taxon>Actinomycetota</taxon>
        <taxon>Actinomycetes</taxon>
        <taxon>Micrococcales</taxon>
        <taxon>Promicromonosporaceae</taxon>
        <taxon>Antribacter</taxon>
    </lineage>
</organism>
<evidence type="ECO:0000256" key="2">
    <source>
        <dbReference type="ARBA" id="ARBA00022741"/>
    </source>
</evidence>
<dbReference type="InterPro" id="IPR051120">
    <property type="entry name" value="ABC_AA/LPS_Transport"/>
</dbReference>
<dbReference type="Pfam" id="PF12399">
    <property type="entry name" value="BCA_ABC_TP_C"/>
    <property type="match status" value="1"/>
</dbReference>